<name>A0AAD5WG08_PARTN</name>
<evidence type="ECO:0008006" key="4">
    <source>
        <dbReference type="Google" id="ProtNLM"/>
    </source>
</evidence>
<keyword evidence="3" id="KW-1185">Reference proteome</keyword>
<evidence type="ECO:0000256" key="1">
    <source>
        <dbReference type="SAM" id="Phobius"/>
    </source>
</evidence>
<keyword evidence="1" id="KW-1133">Transmembrane helix</keyword>
<gene>
    <name evidence="2" type="ORF">KIN20_029980</name>
</gene>
<accession>A0AAD5WG08</accession>
<evidence type="ECO:0000313" key="2">
    <source>
        <dbReference type="EMBL" id="KAJ1368721.1"/>
    </source>
</evidence>
<dbReference type="EMBL" id="JAHQIW010006278">
    <property type="protein sequence ID" value="KAJ1368721.1"/>
    <property type="molecule type" value="Genomic_DNA"/>
</dbReference>
<keyword evidence="1" id="KW-0812">Transmembrane</keyword>
<dbReference type="AlphaFoldDB" id="A0AAD5WG08"/>
<proteinExistence type="predicted"/>
<dbReference type="Proteomes" id="UP001196413">
    <property type="component" value="Unassembled WGS sequence"/>
</dbReference>
<sequence>MCEFQSLHCLRNSLTSTLNGCRALELREKIGIIVAAVLLIFFAIGLPLLITPGGEDIEDCGGPMTPEYRKKLLQGHNKYRSQLAKGEYNIIAPNSAIKVLPTATRMIQLVSKFMCAVN</sequence>
<dbReference type="SUPFAM" id="SSF55797">
    <property type="entry name" value="PR-1-like"/>
    <property type="match status" value="1"/>
</dbReference>
<comment type="caution">
    <text evidence="2">The sequence shown here is derived from an EMBL/GenBank/DDBJ whole genome shotgun (WGS) entry which is preliminary data.</text>
</comment>
<organism evidence="2 3">
    <name type="scientific">Parelaphostrongylus tenuis</name>
    <name type="common">Meningeal worm</name>
    <dbReference type="NCBI Taxonomy" id="148309"/>
    <lineage>
        <taxon>Eukaryota</taxon>
        <taxon>Metazoa</taxon>
        <taxon>Ecdysozoa</taxon>
        <taxon>Nematoda</taxon>
        <taxon>Chromadorea</taxon>
        <taxon>Rhabditida</taxon>
        <taxon>Rhabditina</taxon>
        <taxon>Rhabditomorpha</taxon>
        <taxon>Strongyloidea</taxon>
        <taxon>Metastrongylidae</taxon>
        <taxon>Parelaphostrongylus</taxon>
    </lineage>
</organism>
<keyword evidence="1" id="KW-0472">Membrane</keyword>
<reference evidence="2" key="1">
    <citation type="submission" date="2021-06" db="EMBL/GenBank/DDBJ databases">
        <title>Parelaphostrongylus tenuis whole genome reference sequence.</title>
        <authorList>
            <person name="Garwood T.J."/>
            <person name="Larsen P.A."/>
            <person name="Fountain-Jones N.M."/>
            <person name="Garbe J.R."/>
            <person name="Macchietto M.G."/>
            <person name="Kania S.A."/>
            <person name="Gerhold R.W."/>
            <person name="Richards J.E."/>
            <person name="Wolf T.M."/>
        </authorList>
    </citation>
    <scope>NUCLEOTIDE SEQUENCE</scope>
    <source>
        <strain evidence="2">MNPRO001-30</strain>
        <tissue evidence="2">Meninges</tissue>
    </source>
</reference>
<evidence type="ECO:0000313" key="3">
    <source>
        <dbReference type="Proteomes" id="UP001196413"/>
    </source>
</evidence>
<dbReference type="InterPro" id="IPR035940">
    <property type="entry name" value="CAP_sf"/>
</dbReference>
<feature type="transmembrane region" description="Helical" evidence="1">
    <location>
        <begin position="30"/>
        <end position="50"/>
    </location>
</feature>
<protein>
    <recommendedName>
        <fullName evidence="4">SCP domain-containing protein</fullName>
    </recommendedName>
</protein>
<dbReference type="Gene3D" id="3.40.33.10">
    <property type="entry name" value="CAP"/>
    <property type="match status" value="1"/>
</dbReference>